<dbReference type="AlphaFoldDB" id="A0A0X8JDC5"/>
<dbReference type="KEGG" id="ard:AXF14_00540"/>
<accession>A0A0X8JDC5</accession>
<organism evidence="1 2">
    <name type="scientific">Actinomyces radicidentis</name>
    <dbReference type="NCBI Taxonomy" id="111015"/>
    <lineage>
        <taxon>Bacteria</taxon>
        <taxon>Bacillati</taxon>
        <taxon>Actinomycetota</taxon>
        <taxon>Actinomycetes</taxon>
        <taxon>Actinomycetales</taxon>
        <taxon>Actinomycetaceae</taxon>
        <taxon>Actinomyces</taxon>
    </lineage>
</organism>
<sequence>MITMLNRLAAALTQTTAAVAEVFDGWFTATSAEVLRARHGDRAAYLRDVLTGSIEIEAF</sequence>
<evidence type="ECO:0000313" key="1">
    <source>
        <dbReference type="EMBL" id="AMD86367.1"/>
    </source>
</evidence>
<name>A0A0X8JDC5_ACTRD</name>
<protein>
    <submittedName>
        <fullName evidence="1">Uncharacterized protein</fullName>
    </submittedName>
</protein>
<gene>
    <name evidence="1" type="ORF">AXF14_00540</name>
</gene>
<proteinExistence type="predicted"/>
<keyword evidence="2" id="KW-1185">Reference proteome</keyword>
<dbReference type="EMBL" id="CP014228">
    <property type="protein sequence ID" value="AMD86367.1"/>
    <property type="molecule type" value="Genomic_DNA"/>
</dbReference>
<dbReference type="Proteomes" id="UP000065220">
    <property type="component" value="Chromosome"/>
</dbReference>
<evidence type="ECO:0000313" key="2">
    <source>
        <dbReference type="Proteomes" id="UP000065220"/>
    </source>
</evidence>
<dbReference type="RefSeq" id="WP_067939031.1">
    <property type="nucleotide sequence ID" value="NZ_CP014228.1"/>
</dbReference>
<reference evidence="2" key="1">
    <citation type="submission" date="2016-02" db="EMBL/GenBank/DDBJ databases">
        <authorList>
            <person name="Holder M.E."/>
            <person name="Ajami N.J."/>
            <person name="Petrosino J.F."/>
        </authorList>
    </citation>
    <scope>NUCLEOTIDE SEQUENCE [LARGE SCALE GENOMIC DNA]</scope>
    <source>
        <strain evidence="2">CCUG 36733</strain>
    </source>
</reference>